<dbReference type="EMBL" id="ML976693">
    <property type="protein sequence ID" value="KAF1971350.1"/>
    <property type="molecule type" value="Genomic_DNA"/>
</dbReference>
<dbReference type="AlphaFoldDB" id="A0A6A5V3Y9"/>
<gene>
    <name evidence="1" type="ORF">BU23DRAFT_180052</name>
</gene>
<accession>A0A6A5V3Y9</accession>
<evidence type="ECO:0000313" key="2">
    <source>
        <dbReference type="Proteomes" id="UP000800036"/>
    </source>
</evidence>
<evidence type="ECO:0000313" key="1">
    <source>
        <dbReference type="EMBL" id="KAF1971350.1"/>
    </source>
</evidence>
<protein>
    <submittedName>
        <fullName evidence="1">Uncharacterized protein</fullName>
    </submittedName>
</protein>
<dbReference type="Proteomes" id="UP000800036">
    <property type="component" value="Unassembled WGS sequence"/>
</dbReference>
<name>A0A6A5V3Y9_9PLEO</name>
<organism evidence="1 2">
    <name type="scientific">Bimuria novae-zelandiae CBS 107.79</name>
    <dbReference type="NCBI Taxonomy" id="1447943"/>
    <lineage>
        <taxon>Eukaryota</taxon>
        <taxon>Fungi</taxon>
        <taxon>Dikarya</taxon>
        <taxon>Ascomycota</taxon>
        <taxon>Pezizomycotina</taxon>
        <taxon>Dothideomycetes</taxon>
        <taxon>Pleosporomycetidae</taxon>
        <taxon>Pleosporales</taxon>
        <taxon>Massarineae</taxon>
        <taxon>Didymosphaeriaceae</taxon>
        <taxon>Bimuria</taxon>
    </lineage>
</organism>
<keyword evidence="2" id="KW-1185">Reference proteome</keyword>
<sequence length="99" mass="10574">MSLSPRYPAAWSALPYSPLYALKWTPALSSNLTGLLVAPVCSRLECVAVLSTLRVSVDGCSKQQLHDPLIAPVCSRLDGVTITSVTAWRRIESCGSVGN</sequence>
<proteinExistence type="predicted"/>
<reference evidence="1" key="1">
    <citation type="journal article" date="2020" name="Stud. Mycol.">
        <title>101 Dothideomycetes genomes: a test case for predicting lifestyles and emergence of pathogens.</title>
        <authorList>
            <person name="Haridas S."/>
            <person name="Albert R."/>
            <person name="Binder M."/>
            <person name="Bloem J."/>
            <person name="Labutti K."/>
            <person name="Salamov A."/>
            <person name="Andreopoulos B."/>
            <person name="Baker S."/>
            <person name="Barry K."/>
            <person name="Bills G."/>
            <person name="Bluhm B."/>
            <person name="Cannon C."/>
            <person name="Castanera R."/>
            <person name="Culley D."/>
            <person name="Daum C."/>
            <person name="Ezra D."/>
            <person name="Gonzalez J."/>
            <person name="Henrissat B."/>
            <person name="Kuo A."/>
            <person name="Liang C."/>
            <person name="Lipzen A."/>
            <person name="Lutzoni F."/>
            <person name="Magnuson J."/>
            <person name="Mondo S."/>
            <person name="Nolan M."/>
            <person name="Ohm R."/>
            <person name="Pangilinan J."/>
            <person name="Park H.-J."/>
            <person name="Ramirez L."/>
            <person name="Alfaro M."/>
            <person name="Sun H."/>
            <person name="Tritt A."/>
            <person name="Yoshinaga Y."/>
            <person name="Zwiers L.-H."/>
            <person name="Turgeon B."/>
            <person name="Goodwin S."/>
            <person name="Spatafora J."/>
            <person name="Crous P."/>
            <person name="Grigoriev I."/>
        </authorList>
    </citation>
    <scope>NUCLEOTIDE SEQUENCE</scope>
    <source>
        <strain evidence="1">CBS 107.79</strain>
    </source>
</reference>